<evidence type="ECO:0000259" key="4">
    <source>
        <dbReference type="PROSITE" id="PS51123"/>
    </source>
</evidence>
<reference evidence="5 6" key="1">
    <citation type="submission" date="2020-08" db="EMBL/GenBank/DDBJ databases">
        <title>Genomic Encyclopedia of Type Strains, Phase IV (KMG-IV): sequencing the most valuable type-strain genomes for metagenomic binning, comparative biology and taxonomic classification.</title>
        <authorList>
            <person name="Goeker M."/>
        </authorList>
    </citation>
    <scope>NUCLEOTIDE SEQUENCE [LARGE SCALE GENOMIC DNA]</scope>
    <source>
        <strain evidence="5 6">DSM 29854</strain>
    </source>
</reference>
<keyword evidence="6" id="KW-1185">Reference proteome</keyword>
<evidence type="ECO:0000259" key="3">
    <source>
        <dbReference type="PROSITE" id="PS50198"/>
    </source>
</evidence>
<feature type="domain" description="OmpA-like" evidence="4">
    <location>
        <begin position="547"/>
        <end position="657"/>
    </location>
</feature>
<dbReference type="EC" id="5.2.1.8" evidence="5"/>
<feature type="domain" description="PpiC" evidence="3">
    <location>
        <begin position="124"/>
        <end position="226"/>
    </location>
</feature>
<keyword evidence="2" id="KW-0472">Membrane</keyword>
<sequence length="767" mass="86454">MRLSSFYVGLGALLLFQCGSPKKATEPVVLSIGSETVPAAEFAYVYEKNNGNADSAYSSASIKEYLDLYTNYKLKVAEAKSRGLDTTEAFKKELGGYKEQLAQPYLTEKSVTDQLVREAYERMKKEINATHLLVTVEQDADPKDTLAAYEKIMGLRQQAVSGTSFEALARQHSEDPSAKENSGNLGYFTALQMVYPFENAAYTTSPGQISQPVRTRFGYHLIKVNEVRPAQGEIKVAHIMVRAQQGLPKADSLVAKNKIDEIYKRVQRQENWDKLSSQFSEDAASADNGGELPWFGTGRMIPSFEEAAFALAQPGAITPPVQTPYGWHIIKLLERKELPTYEEMETSLRNRISKDSRSELNKAAFLRRIRKENNLQEVPATKEAALKLADSTLVVGNWQFQAPAEPKNFASATLFTIGGQAYTVTQFADYVEANQRPKQNVSPAHAMNLLYDRFVETSLLNYEREHLEEKHQDFRMLVKDYHDGILLFQLMEEKVWAKAVEDTVGLKAFFEQNRDKYTWGTRAKATILSAASPAVLAEAQKQLQQGKFPSVRFKQPDLTFEFGNDNLLKNATTQLDQLVTALQADTSLSVQLTGYTDARETTNRANRTLATRRAAAVKNYLQQKGVQEDQVEIVAAADRSTSGRNARRVSVAVYSSDLQTLADQLNQNNPLALQVTARKFQRGENKALDAVNWQPGTYTVEQDGRTIWLKIDQVEPPMPKQLNETRGLVISDYQNYLEKEWIKELRQKYPVNVNQEQVQKLIRKESK</sequence>
<keyword evidence="1" id="KW-0697">Rotamase</keyword>
<dbReference type="InterPro" id="IPR046357">
    <property type="entry name" value="PPIase_dom_sf"/>
</dbReference>
<proteinExistence type="predicted"/>
<dbReference type="Proteomes" id="UP000563094">
    <property type="component" value="Unassembled WGS sequence"/>
</dbReference>
<dbReference type="PANTHER" id="PTHR47245">
    <property type="entry name" value="PEPTIDYLPROLYL ISOMERASE"/>
    <property type="match status" value="1"/>
</dbReference>
<dbReference type="InterPro" id="IPR036737">
    <property type="entry name" value="OmpA-like_sf"/>
</dbReference>
<dbReference type="InterPro" id="IPR006665">
    <property type="entry name" value="OmpA-like"/>
</dbReference>
<dbReference type="RefSeq" id="WP_066834617.1">
    <property type="nucleotide sequence ID" value="NZ_JACJIQ010000027.1"/>
</dbReference>
<dbReference type="EMBL" id="JACJIQ010000027">
    <property type="protein sequence ID" value="MBA9079684.1"/>
    <property type="molecule type" value="Genomic_DNA"/>
</dbReference>
<dbReference type="PROSITE" id="PS50198">
    <property type="entry name" value="PPIC_PPIASE_2"/>
    <property type="match status" value="2"/>
</dbReference>
<organism evidence="5 6">
    <name type="scientific">Rufibacter quisquiliarum</name>
    <dbReference type="NCBI Taxonomy" id="1549639"/>
    <lineage>
        <taxon>Bacteria</taxon>
        <taxon>Pseudomonadati</taxon>
        <taxon>Bacteroidota</taxon>
        <taxon>Cytophagia</taxon>
        <taxon>Cytophagales</taxon>
        <taxon>Hymenobacteraceae</taxon>
        <taxon>Rufibacter</taxon>
    </lineage>
</organism>
<dbReference type="Gene3D" id="3.30.1330.60">
    <property type="entry name" value="OmpA-like domain"/>
    <property type="match status" value="1"/>
</dbReference>
<dbReference type="SUPFAM" id="SSF103088">
    <property type="entry name" value="OmpA-like"/>
    <property type="match status" value="1"/>
</dbReference>
<dbReference type="CDD" id="cd07185">
    <property type="entry name" value="OmpA_C-like"/>
    <property type="match status" value="1"/>
</dbReference>
<feature type="domain" description="PpiC" evidence="3">
    <location>
        <begin position="231"/>
        <end position="334"/>
    </location>
</feature>
<dbReference type="Pfam" id="PF00691">
    <property type="entry name" value="OmpA"/>
    <property type="match status" value="1"/>
</dbReference>
<dbReference type="Pfam" id="PF00639">
    <property type="entry name" value="Rotamase"/>
    <property type="match status" value="1"/>
</dbReference>
<dbReference type="Gene3D" id="3.10.50.40">
    <property type="match status" value="2"/>
</dbReference>
<dbReference type="PROSITE" id="PS51123">
    <property type="entry name" value="OMPA_2"/>
    <property type="match status" value="1"/>
</dbReference>
<dbReference type="AlphaFoldDB" id="A0A839GJ90"/>
<evidence type="ECO:0000256" key="1">
    <source>
        <dbReference type="PROSITE-ProRule" id="PRU00278"/>
    </source>
</evidence>
<comment type="caution">
    <text evidence="5">The sequence shown here is derived from an EMBL/GenBank/DDBJ whole genome shotgun (WGS) entry which is preliminary data.</text>
</comment>
<dbReference type="InterPro" id="IPR050245">
    <property type="entry name" value="PrsA_foldase"/>
</dbReference>
<evidence type="ECO:0000313" key="6">
    <source>
        <dbReference type="Proteomes" id="UP000563094"/>
    </source>
</evidence>
<evidence type="ECO:0000313" key="5">
    <source>
        <dbReference type="EMBL" id="MBA9079684.1"/>
    </source>
</evidence>
<dbReference type="GO" id="GO:0016020">
    <property type="term" value="C:membrane"/>
    <property type="evidence" value="ECO:0007669"/>
    <property type="project" value="UniProtKB-UniRule"/>
</dbReference>
<protein>
    <submittedName>
        <fullName evidence="5">Peptidyl-prolyl cis-trans isomerase SurA</fullName>
        <ecNumber evidence="5">5.2.1.8</ecNumber>
    </submittedName>
</protein>
<evidence type="ECO:0000256" key="2">
    <source>
        <dbReference type="PROSITE-ProRule" id="PRU00473"/>
    </source>
</evidence>
<gene>
    <name evidence="5" type="ORF">FHS90_004424</name>
</gene>
<dbReference type="Pfam" id="PF13616">
    <property type="entry name" value="Rotamase_3"/>
    <property type="match status" value="1"/>
</dbReference>
<keyword evidence="1 5" id="KW-0413">Isomerase</keyword>
<dbReference type="PANTHER" id="PTHR47245:SF2">
    <property type="entry name" value="PEPTIDYL-PROLYL CIS-TRANS ISOMERASE HP_0175-RELATED"/>
    <property type="match status" value="1"/>
</dbReference>
<dbReference type="InterPro" id="IPR000297">
    <property type="entry name" value="PPIase_PpiC"/>
</dbReference>
<name>A0A839GJ90_9BACT</name>
<dbReference type="GO" id="GO:0003755">
    <property type="term" value="F:peptidyl-prolyl cis-trans isomerase activity"/>
    <property type="evidence" value="ECO:0007669"/>
    <property type="project" value="UniProtKB-KW"/>
</dbReference>
<accession>A0A839GJ90</accession>
<dbReference type="SUPFAM" id="SSF54534">
    <property type="entry name" value="FKBP-like"/>
    <property type="match status" value="2"/>
</dbReference>